<reference evidence="10 11" key="1">
    <citation type="submission" date="2020-08" db="EMBL/GenBank/DDBJ databases">
        <title>Hymenobacter sp.</title>
        <authorList>
            <person name="Kim M.K."/>
        </authorList>
    </citation>
    <scope>NUCLEOTIDE SEQUENCE [LARGE SCALE GENOMIC DNA]</scope>
    <source>
        <strain evidence="10 11">BT507</strain>
    </source>
</reference>
<gene>
    <name evidence="8" type="primary">trpA</name>
    <name evidence="10" type="ORF">H8B15_09965</name>
</gene>
<dbReference type="Pfam" id="PF00290">
    <property type="entry name" value="Trp_syntA"/>
    <property type="match status" value="1"/>
</dbReference>
<dbReference type="InterPro" id="IPR002028">
    <property type="entry name" value="Trp_synthase_suA"/>
</dbReference>
<dbReference type="PROSITE" id="PS00167">
    <property type="entry name" value="TRP_SYNTHASE_ALPHA"/>
    <property type="match status" value="1"/>
</dbReference>
<feature type="active site" description="Proton acceptor" evidence="8">
    <location>
        <position position="53"/>
    </location>
</feature>
<keyword evidence="3 8" id="KW-0028">Amino-acid biosynthesis</keyword>
<dbReference type="SUPFAM" id="SSF51366">
    <property type="entry name" value="Ribulose-phoshate binding barrel"/>
    <property type="match status" value="1"/>
</dbReference>
<keyword evidence="5 8" id="KW-0057">Aromatic amino acid biosynthesis</keyword>
<feature type="active site" description="Proton acceptor" evidence="8">
    <location>
        <position position="64"/>
    </location>
</feature>
<accession>A0ABR7MJK9</accession>
<keyword evidence="11" id="KW-1185">Reference proteome</keyword>
<comment type="function">
    <text evidence="8">The alpha subunit is responsible for the aldol cleavage of indoleglycerol phosphate to indole and glyceraldehyde 3-phosphate.</text>
</comment>
<dbReference type="InterPro" id="IPR013785">
    <property type="entry name" value="Aldolase_TIM"/>
</dbReference>
<organism evidence="10 11">
    <name type="scientific">Hymenobacter citatus</name>
    <dbReference type="NCBI Taxonomy" id="2763506"/>
    <lineage>
        <taxon>Bacteria</taxon>
        <taxon>Pseudomonadati</taxon>
        <taxon>Bacteroidota</taxon>
        <taxon>Cytophagia</taxon>
        <taxon>Cytophagales</taxon>
        <taxon>Hymenobacteraceae</taxon>
        <taxon>Hymenobacter</taxon>
    </lineage>
</organism>
<evidence type="ECO:0000256" key="4">
    <source>
        <dbReference type="ARBA" id="ARBA00022822"/>
    </source>
</evidence>
<evidence type="ECO:0000256" key="6">
    <source>
        <dbReference type="ARBA" id="ARBA00023239"/>
    </source>
</evidence>
<dbReference type="EMBL" id="JACSCY010000006">
    <property type="protein sequence ID" value="MBC6611250.1"/>
    <property type="molecule type" value="Genomic_DNA"/>
</dbReference>
<dbReference type="PANTHER" id="PTHR43406">
    <property type="entry name" value="TRYPTOPHAN SYNTHASE, ALPHA CHAIN"/>
    <property type="match status" value="1"/>
</dbReference>
<dbReference type="InterPro" id="IPR018204">
    <property type="entry name" value="Trp_synthase_alpha_AS"/>
</dbReference>
<comment type="similarity">
    <text evidence="8 9">Belongs to the TrpA family.</text>
</comment>
<keyword evidence="6 8" id="KW-0456">Lyase</keyword>
<protein>
    <recommendedName>
        <fullName evidence="8">Tryptophan synthase alpha chain</fullName>
        <ecNumber evidence="8">4.2.1.20</ecNumber>
    </recommendedName>
</protein>
<evidence type="ECO:0000256" key="8">
    <source>
        <dbReference type="HAMAP-Rule" id="MF_00131"/>
    </source>
</evidence>
<keyword evidence="4 8" id="KW-0822">Tryptophan biosynthesis</keyword>
<dbReference type="NCBIfam" id="TIGR00262">
    <property type="entry name" value="trpA"/>
    <property type="match status" value="1"/>
</dbReference>
<dbReference type="GO" id="GO:0004834">
    <property type="term" value="F:tryptophan synthase activity"/>
    <property type="evidence" value="ECO:0007669"/>
    <property type="project" value="UniProtKB-EC"/>
</dbReference>
<evidence type="ECO:0000313" key="11">
    <source>
        <dbReference type="Proteomes" id="UP000622017"/>
    </source>
</evidence>
<evidence type="ECO:0000256" key="1">
    <source>
        <dbReference type="ARBA" id="ARBA00004733"/>
    </source>
</evidence>
<dbReference type="EC" id="4.2.1.20" evidence="8"/>
<dbReference type="Gene3D" id="3.20.20.70">
    <property type="entry name" value="Aldolase class I"/>
    <property type="match status" value="1"/>
</dbReference>
<comment type="subunit">
    <text evidence="2 8">Tetramer of two alpha and two beta chains.</text>
</comment>
<comment type="caution">
    <text evidence="10">The sequence shown here is derived from an EMBL/GenBank/DDBJ whole genome shotgun (WGS) entry which is preliminary data.</text>
</comment>
<name>A0ABR7MJK9_9BACT</name>
<comment type="catalytic activity">
    <reaction evidence="7 8">
        <text>(1S,2R)-1-C-(indol-3-yl)glycerol 3-phosphate + L-serine = D-glyceraldehyde 3-phosphate + L-tryptophan + H2O</text>
        <dbReference type="Rhea" id="RHEA:10532"/>
        <dbReference type="ChEBI" id="CHEBI:15377"/>
        <dbReference type="ChEBI" id="CHEBI:33384"/>
        <dbReference type="ChEBI" id="CHEBI:57912"/>
        <dbReference type="ChEBI" id="CHEBI:58866"/>
        <dbReference type="ChEBI" id="CHEBI:59776"/>
        <dbReference type="EC" id="4.2.1.20"/>
    </reaction>
</comment>
<evidence type="ECO:0000256" key="7">
    <source>
        <dbReference type="ARBA" id="ARBA00049047"/>
    </source>
</evidence>
<proteinExistence type="inferred from homology"/>
<dbReference type="InterPro" id="IPR011060">
    <property type="entry name" value="RibuloseP-bd_barrel"/>
</dbReference>
<dbReference type="CDD" id="cd04724">
    <property type="entry name" value="Tryptophan_synthase_alpha"/>
    <property type="match status" value="1"/>
</dbReference>
<evidence type="ECO:0000256" key="3">
    <source>
        <dbReference type="ARBA" id="ARBA00022605"/>
    </source>
</evidence>
<dbReference type="PANTHER" id="PTHR43406:SF1">
    <property type="entry name" value="TRYPTOPHAN SYNTHASE ALPHA CHAIN, CHLOROPLASTIC"/>
    <property type="match status" value="1"/>
</dbReference>
<dbReference type="HAMAP" id="MF_00131">
    <property type="entry name" value="Trp_synth_alpha"/>
    <property type="match status" value="1"/>
</dbReference>
<evidence type="ECO:0000256" key="9">
    <source>
        <dbReference type="RuleBase" id="RU003662"/>
    </source>
</evidence>
<comment type="pathway">
    <text evidence="1 8">Amino-acid biosynthesis; L-tryptophan biosynthesis; L-tryptophan from chorismate: step 5/5.</text>
</comment>
<sequence>MTKKYLMKDRIKTTFEQKGKKLLNVYFTAGYPTLEATVPLIEAVTEAGADLVEIGMPFSDPLADGPVIQHSGTVALQNGMNMRVLFRQLQGVRQRVPDAPILLMGYLNPVMQFGVENFCREAAEAGVDGVILPDLPLDDYVEEYQEIFRRYNLRPVFLITPQTAPERIRRIDELTDSFLYLVSGPGTTGSQTGQDSTAQEAYFQRIEAMNLRNPRLIGFGIGDKQSFDRACQYAEGAIIGSALIKAMDGVDDAPAAARQFVQSVLN</sequence>
<evidence type="ECO:0000313" key="10">
    <source>
        <dbReference type="EMBL" id="MBC6611250.1"/>
    </source>
</evidence>
<evidence type="ECO:0000256" key="5">
    <source>
        <dbReference type="ARBA" id="ARBA00023141"/>
    </source>
</evidence>
<evidence type="ECO:0000256" key="2">
    <source>
        <dbReference type="ARBA" id="ARBA00011270"/>
    </source>
</evidence>
<dbReference type="Proteomes" id="UP000622017">
    <property type="component" value="Unassembled WGS sequence"/>
</dbReference>